<evidence type="ECO:0000313" key="2">
    <source>
        <dbReference type="Proteomes" id="UP000824112"/>
    </source>
</evidence>
<reference evidence="1" key="2">
    <citation type="journal article" date="2021" name="PeerJ">
        <title>Extensive microbial diversity within the chicken gut microbiome revealed by metagenomics and culture.</title>
        <authorList>
            <person name="Gilroy R."/>
            <person name="Ravi A."/>
            <person name="Getino M."/>
            <person name="Pursley I."/>
            <person name="Horton D.L."/>
            <person name="Alikhan N.F."/>
            <person name="Baker D."/>
            <person name="Gharbi K."/>
            <person name="Hall N."/>
            <person name="Watson M."/>
            <person name="Adriaenssens E.M."/>
            <person name="Foster-Nyarko E."/>
            <person name="Jarju S."/>
            <person name="Secka A."/>
            <person name="Antonio M."/>
            <person name="Oren A."/>
            <person name="Chaudhuri R.R."/>
            <person name="La Ragione R."/>
            <person name="Hildebrand F."/>
            <person name="Pallen M.J."/>
        </authorList>
    </citation>
    <scope>NUCLEOTIDE SEQUENCE</scope>
    <source>
        <strain evidence="1">CHK158-818</strain>
    </source>
</reference>
<dbReference type="Proteomes" id="UP000824112">
    <property type="component" value="Unassembled WGS sequence"/>
</dbReference>
<organism evidence="1 2">
    <name type="scientific">Candidatus Gallibacteroides avistercoris</name>
    <dbReference type="NCBI Taxonomy" id="2840833"/>
    <lineage>
        <taxon>Bacteria</taxon>
        <taxon>Pseudomonadati</taxon>
        <taxon>Bacteroidota</taxon>
        <taxon>Bacteroidia</taxon>
        <taxon>Bacteroidales</taxon>
        <taxon>Bacteroidaceae</taxon>
        <taxon>Bacteroidaceae incertae sedis</taxon>
        <taxon>Candidatus Gallibacteroides</taxon>
    </lineage>
</organism>
<dbReference type="Pfam" id="PF16271">
    <property type="entry name" value="DUF4924"/>
    <property type="match status" value="1"/>
</dbReference>
<reference evidence="1" key="1">
    <citation type="submission" date="2020-10" db="EMBL/GenBank/DDBJ databases">
        <authorList>
            <person name="Gilroy R."/>
        </authorList>
    </citation>
    <scope>NUCLEOTIDE SEQUENCE</scope>
    <source>
        <strain evidence="1">CHK158-818</strain>
    </source>
</reference>
<accession>A0A9D1SC91</accession>
<name>A0A9D1SC91_9BACT</name>
<gene>
    <name evidence="1" type="ORF">IAB03_00700</name>
</gene>
<dbReference type="AlphaFoldDB" id="A0A9D1SC91"/>
<dbReference type="EMBL" id="DVNA01000014">
    <property type="protein sequence ID" value="HIU54307.1"/>
    <property type="molecule type" value="Genomic_DNA"/>
</dbReference>
<protein>
    <submittedName>
        <fullName evidence="1">DUF4924 family protein</fullName>
    </submittedName>
</protein>
<dbReference type="InterPro" id="IPR032574">
    <property type="entry name" value="DUF4924"/>
</dbReference>
<comment type="caution">
    <text evidence="1">The sequence shown here is derived from an EMBL/GenBank/DDBJ whole genome shotgun (WGS) entry which is preliminary data.</text>
</comment>
<sequence>MLIASQKKKENIAEYLLYMWQIEDLIRAYKLDMEAINREIVEKFDQPAETKKAILDWYESLVDMMRREGVVEHGHLQLNKNVIIDLTDLHLRLMKSTKEPFYSAEFYKTLPFIVELRSKAKENIKGEIETCFDALYGVLMLRLQGKEISPETQRAISQISRFLALLSEKYKQDRNNELEL</sequence>
<proteinExistence type="predicted"/>
<evidence type="ECO:0000313" key="1">
    <source>
        <dbReference type="EMBL" id="HIU54307.1"/>
    </source>
</evidence>